<evidence type="ECO:0000313" key="17">
    <source>
        <dbReference type="Proteomes" id="UP000256601"/>
    </source>
</evidence>
<keyword evidence="7 11" id="KW-0175">Coiled coil</keyword>
<dbReference type="KEGG" id="yli:2911556"/>
<feature type="coiled-coil region" evidence="11">
    <location>
        <begin position="1022"/>
        <end position="1056"/>
    </location>
</feature>
<dbReference type="Gene3D" id="1.20.5.340">
    <property type="match status" value="1"/>
</dbReference>
<dbReference type="SUPFAM" id="SSF52540">
    <property type="entry name" value="P-loop containing nucleoside triphosphate hydrolases"/>
    <property type="match status" value="1"/>
</dbReference>
<reference evidence="15 17" key="2">
    <citation type="submission" date="2018-07" db="EMBL/GenBank/DDBJ databases">
        <title>Draft Genome Assemblies for Five Robust Yarrowia lipolytica Strains Exhibiting High Lipid Production and Pentose Sugar Utilization and Sugar Alcohol Secretion from Undetoxified Lignocellulosic Biomass Hydrolysates.</title>
        <authorList>
            <consortium name="DOE Joint Genome Institute"/>
            <person name="Walker C."/>
            <person name="Ryu S."/>
            <person name="Na H."/>
            <person name="Zane M."/>
            <person name="LaButti K."/>
            <person name="Lipzen A."/>
            <person name="Haridas S."/>
            <person name="Barry K."/>
            <person name="Grigoriev I.V."/>
            <person name="Quarterman J."/>
            <person name="Slininger P."/>
            <person name="Dien B."/>
            <person name="Trinh C.T."/>
        </authorList>
    </citation>
    <scope>NUCLEOTIDE SEQUENCE [LARGE SCALE GENOMIC DNA]</scope>
    <source>
        <strain evidence="15 17">YB392</strain>
    </source>
</reference>
<protein>
    <recommendedName>
        <fullName evidence="10">Structural maintenance of chromosomes protein</fullName>
    </recommendedName>
</protein>
<dbReference type="EMBL" id="CP017557">
    <property type="protein sequence ID" value="AOW05463.1"/>
    <property type="molecule type" value="Genomic_DNA"/>
</dbReference>
<dbReference type="GO" id="GO:0000070">
    <property type="term" value="P:mitotic sister chromatid segregation"/>
    <property type="evidence" value="ECO:0007669"/>
    <property type="project" value="EnsemblFungi"/>
</dbReference>
<keyword evidence="4" id="KW-0158">Chromosome</keyword>
<dbReference type="GO" id="GO:0005634">
    <property type="term" value="C:nucleus"/>
    <property type="evidence" value="ECO:0007669"/>
    <property type="project" value="UniProtKB-SubCell"/>
</dbReference>
<evidence type="ECO:0000256" key="3">
    <source>
        <dbReference type="ARBA" id="ARBA00005597"/>
    </source>
</evidence>
<keyword evidence="6" id="KW-0498">Mitosis</keyword>
<evidence type="ECO:0000256" key="7">
    <source>
        <dbReference type="ARBA" id="ARBA00023054"/>
    </source>
</evidence>
<evidence type="ECO:0000256" key="6">
    <source>
        <dbReference type="ARBA" id="ARBA00022776"/>
    </source>
</evidence>
<evidence type="ECO:0000256" key="9">
    <source>
        <dbReference type="ARBA" id="ARBA00023306"/>
    </source>
</evidence>
<dbReference type="PANTHER" id="PTHR18937">
    <property type="entry name" value="STRUCTURAL MAINTENANCE OF CHROMOSOMES SMC FAMILY MEMBER"/>
    <property type="match status" value="1"/>
</dbReference>
<dbReference type="Gene3D" id="1.20.1060.20">
    <property type="match status" value="1"/>
</dbReference>
<dbReference type="GO" id="GO:0003690">
    <property type="term" value="F:double-stranded DNA binding"/>
    <property type="evidence" value="ECO:0007669"/>
    <property type="project" value="EnsemblFungi"/>
</dbReference>
<dbReference type="EMBL" id="KZ859046">
    <property type="protein sequence ID" value="RDW24171.1"/>
    <property type="molecule type" value="Genomic_DNA"/>
</dbReference>
<feature type="region of interest" description="Disordered" evidence="12">
    <location>
        <begin position="660"/>
        <end position="681"/>
    </location>
</feature>
<dbReference type="GO" id="GO:0006302">
    <property type="term" value="P:double-strand break repair"/>
    <property type="evidence" value="ECO:0007669"/>
    <property type="project" value="EnsemblFungi"/>
</dbReference>
<dbReference type="VEuPathDB" id="FungiDB:YALI0_E15620g"/>
<name>A0A1D8NIK3_YARLL</name>
<evidence type="ECO:0000256" key="2">
    <source>
        <dbReference type="ARBA" id="ARBA00004286"/>
    </source>
</evidence>
<comment type="subcellular location">
    <subcellularLocation>
        <location evidence="2">Chromosome</location>
    </subcellularLocation>
    <subcellularLocation>
        <location evidence="1 10">Nucleus</location>
    </subcellularLocation>
</comment>
<evidence type="ECO:0000256" key="10">
    <source>
        <dbReference type="PIRNR" id="PIRNR005719"/>
    </source>
</evidence>
<dbReference type="Pfam" id="PF02463">
    <property type="entry name" value="SMC_N"/>
    <property type="match status" value="1"/>
</dbReference>
<dbReference type="VEuPathDB" id="FungiDB:YALI1_E18843g"/>
<dbReference type="InterPro" id="IPR003395">
    <property type="entry name" value="RecF/RecN/SMC_N"/>
</dbReference>
<evidence type="ECO:0000313" key="15">
    <source>
        <dbReference type="EMBL" id="RDW24171.1"/>
    </source>
</evidence>
<dbReference type="OMA" id="KHMDFQR"/>
<dbReference type="GO" id="GO:0030892">
    <property type="term" value="C:mitotic cohesin complex"/>
    <property type="evidence" value="ECO:0007669"/>
    <property type="project" value="EnsemblFungi"/>
</dbReference>
<evidence type="ECO:0000256" key="12">
    <source>
        <dbReference type="SAM" id="MobiDB-lite"/>
    </source>
</evidence>
<feature type="coiled-coil region" evidence="11">
    <location>
        <begin position="417"/>
        <end position="465"/>
    </location>
</feature>
<dbReference type="Gene3D" id="3.30.70.1620">
    <property type="match status" value="1"/>
</dbReference>
<dbReference type="SMART" id="SM00968">
    <property type="entry name" value="SMC_hinge"/>
    <property type="match status" value="1"/>
</dbReference>
<feature type="coiled-coil region" evidence="11">
    <location>
        <begin position="912"/>
        <end position="939"/>
    </location>
</feature>
<evidence type="ECO:0000256" key="1">
    <source>
        <dbReference type="ARBA" id="ARBA00004123"/>
    </source>
</evidence>
<dbReference type="InterPro" id="IPR028468">
    <property type="entry name" value="Smc1_ABC"/>
</dbReference>
<feature type="coiled-coil region" evidence="11">
    <location>
        <begin position="260"/>
        <end position="291"/>
    </location>
</feature>
<dbReference type="InterPro" id="IPR027417">
    <property type="entry name" value="P-loop_NTPase"/>
</dbReference>
<feature type="domain" description="SMC hinge" evidence="13">
    <location>
        <begin position="524"/>
        <end position="640"/>
    </location>
</feature>
<evidence type="ECO:0000256" key="4">
    <source>
        <dbReference type="ARBA" id="ARBA00022454"/>
    </source>
</evidence>
<evidence type="ECO:0000256" key="5">
    <source>
        <dbReference type="ARBA" id="ARBA00022618"/>
    </source>
</evidence>
<dbReference type="PIRSF" id="PIRSF005719">
    <property type="entry name" value="SMC"/>
    <property type="match status" value="1"/>
</dbReference>
<sequence length="1220" mass="137035">MGTLKAIELCNFKSYRDTHRVDLGDSSFSAIIGPNGSGKSNMMDAISFVLGVRSSQLRSTQLKDLIYRGRIMRGEEVSSTQSQEATSAYVLVEYEKSNGDLLKLKRTITPSGTSEYRINNKVTSSGEYNATMKKENILVKARNFLVFQGDVEQIASQSPQDLSKLIEITSGSIDLKPEYDRLKEELDVQTERSNAAWQRRRTYNAEKKHYVELKDRYDAYTAKAAERDEAVVKQQLWRLWQAQKIEDEARDQIEGGDAAIQNAEGAVQEAAQEVENVAAKYASDKKRLLKQERSAKKRADVILEHKQQLVPVAERIAVVSGNISRHEARYGTVEADLLRHQDEVKQTRGSLKMVQDASSEFERDLSSKQKESGGVIRTDEDAAEYSTLKNEVHKRSLAEQAEIETVKRKLRPVLDHKRALEQAQEDSELKVKEFKSEFGVYQTQLKEAEEVLKTHQSALRTQSESLARVVDEQTTRRRVELELGDKLGVVANRLIELNAVKRQTERERRLKETVANLKHVFSAQKVHGLVYDLCKPKEKRHDLAVETILGKDIDSIVVDSFKTAQDCIAYLKEQQGGLASFIPLDTIKAMPVNSSLRSRLRGAVLAIDAISFSSQYERAFQYVCGSAIVCDDLKEAKRLGWSLNVKAVTTDGSVIHKAGLMTGGTTQKGHHGGKRASKWDESEVTKLQAEKDALVLELQTVGRQKFDPERQDTLQREVDKVRQEVSAAQKHVASLKDRLKDINSQLKYYSEEAAKSKKQIASTASDLEKLETQKATIQQRLDEVWYTVFSSYCTRVGVTVEDVFAYEQTHGSLSAGAERKRLAFSQQIATLESQLKFGSKRVDECKGRLAKIRQSIDDDKAAVDGWEADEAQLREDIGILEEKARAEAKQVQKLTAAVQNASTESNAAKEHLSRAQGVVDNLRRKLAQSETELETAATQRYEVLRECKIEGIELPLVSGDLESVPLVEGDDSQMDIDIEVDFSSLPQGIRRLADDSTLVSKIKALQAELERINPNLKAVSRLEQVEAEGASIEAESKREREALQELQAQFREVRDARCDKFNAAFEHISGVIDATYKELTRSDAFPLGGSATLTVEDEHEPYLEGIKYHAMPPMKRFREMELLSGGEKTMAALALLFSIHSFHPSPFFVLDEIDAALDNANVQRVANYIRKHAGSKCQFIVISLKRGLYTHGECLVGIYRDQEVNSSKILTMDLRSYPDT</sequence>
<organism evidence="14 16">
    <name type="scientific">Yarrowia lipolytica</name>
    <name type="common">Candida lipolytica</name>
    <dbReference type="NCBI Taxonomy" id="4952"/>
    <lineage>
        <taxon>Eukaryota</taxon>
        <taxon>Fungi</taxon>
        <taxon>Dikarya</taxon>
        <taxon>Ascomycota</taxon>
        <taxon>Saccharomycotina</taxon>
        <taxon>Dipodascomycetes</taxon>
        <taxon>Dipodascales</taxon>
        <taxon>Dipodascales incertae sedis</taxon>
        <taxon>Yarrowia</taxon>
    </lineage>
</organism>
<keyword evidence="8 10" id="KW-0539">Nucleus</keyword>
<dbReference type="GO" id="GO:0051301">
    <property type="term" value="P:cell division"/>
    <property type="evidence" value="ECO:0007669"/>
    <property type="project" value="UniProtKB-KW"/>
</dbReference>
<dbReference type="Pfam" id="PF06470">
    <property type="entry name" value="SMC_hinge"/>
    <property type="match status" value="1"/>
</dbReference>
<dbReference type="Gene3D" id="3.40.50.300">
    <property type="entry name" value="P-loop containing nucleotide triphosphate hydrolases"/>
    <property type="match status" value="2"/>
</dbReference>
<dbReference type="GO" id="GO:0007064">
    <property type="term" value="P:mitotic sister chromatid cohesion"/>
    <property type="evidence" value="ECO:0007669"/>
    <property type="project" value="EnsemblFungi"/>
</dbReference>
<evidence type="ECO:0000313" key="16">
    <source>
        <dbReference type="Proteomes" id="UP000182444"/>
    </source>
</evidence>
<dbReference type="eggNOG" id="KOG0018">
    <property type="taxonomic scope" value="Eukaryota"/>
</dbReference>
<dbReference type="AlphaFoldDB" id="A0A1D8NIK3"/>
<dbReference type="GO" id="GO:0042802">
    <property type="term" value="F:identical protein binding"/>
    <property type="evidence" value="ECO:0007669"/>
    <property type="project" value="EnsemblFungi"/>
</dbReference>
<dbReference type="InterPro" id="IPR024704">
    <property type="entry name" value="SMC"/>
</dbReference>
<evidence type="ECO:0000259" key="13">
    <source>
        <dbReference type="SMART" id="SM00968"/>
    </source>
</evidence>
<keyword evidence="9" id="KW-0131">Cell cycle</keyword>
<dbReference type="GO" id="GO:0005524">
    <property type="term" value="F:ATP binding"/>
    <property type="evidence" value="ECO:0007669"/>
    <property type="project" value="InterPro"/>
</dbReference>
<dbReference type="Proteomes" id="UP000256601">
    <property type="component" value="Unassembled WGS sequence"/>
</dbReference>
<reference evidence="14 16" key="1">
    <citation type="journal article" date="2016" name="PLoS ONE">
        <title>Sequence Assembly of Yarrowia lipolytica Strain W29/CLIB89 Shows Transposable Element Diversity.</title>
        <authorList>
            <person name="Magnan C."/>
            <person name="Yu J."/>
            <person name="Chang I."/>
            <person name="Jahn E."/>
            <person name="Kanomata Y."/>
            <person name="Wu J."/>
            <person name="Zeller M."/>
            <person name="Oakes M."/>
            <person name="Baldi P."/>
            <person name="Sandmeyer S."/>
        </authorList>
    </citation>
    <scope>NUCLEOTIDE SEQUENCE [LARGE SCALE GENOMIC DNA]</scope>
    <source>
        <strain evidence="14">CLIB89</strain>
        <strain evidence="16">CLIB89(W29)</strain>
    </source>
</reference>
<dbReference type="GeneID" id="2911556"/>
<dbReference type="InterPro" id="IPR036277">
    <property type="entry name" value="SMC_hinge_sf"/>
</dbReference>
<gene>
    <name evidence="15" type="ORF">B0I71DRAFT_134741</name>
    <name evidence="14" type="ORF">YALI1_E18843g</name>
</gene>
<feature type="coiled-coil region" evidence="11">
    <location>
        <begin position="711"/>
        <end position="780"/>
    </location>
</feature>
<accession>A0A1D8NIK3</accession>
<dbReference type="Proteomes" id="UP000182444">
    <property type="component" value="Chromosome 1E"/>
</dbReference>
<evidence type="ECO:0000256" key="11">
    <source>
        <dbReference type="SAM" id="Coils"/>
    </source>
</evidence>
<keyword evidence="5" id="KW-0132">Cell division</keyword>
<dbReference type="CDD" id="cd03275">
    <property type="entry name" value="ABC_SMC1_euk"/>
    <property type="match status" value="2"/>
</dbReference>
<dbReference type="SUPFAM" id="SSF75553">
    <property type="entry name" value="Smc hinge domain"/>
    <property type="match status" value="1"/>
</dbReference>
<comment type="similarity">
    <text evidence="3">Belongs to the SMC family. SMC1 subfamily.</text>
</comment>
<proteinExistence type="inferred from homology"/>
<dbReference type="InterPro" id="IPR010935">
    <property type="entry name" value="SMC_hinge"/>
</dbReference>
<dbReference type="PANTHER" id="PTHR18937:SF12">
    <property type="entry name" value="STRUCTURAL MAINTENANCE OF CHROMOSOMES PROTEIN"/>
    <property type="match status" value="1"/>
</dbReference>
<dbReference type="GO" id="GO:0003680">
    <property type="term" value="F:minor groove of adenine-thymine-rich DNA binding"/>
    <property type="evidence" value="ECO:0007669"/>
    <property type="project" value="EnsemblFungi"/>
</dbReference>
<dbReference type="GO" id="GO:0016887">
    <property type="term" value="F:ATP hydrolysis activity"/>
    <property type="evidence" value="ECO:0007669"/>
    <property type="project" value="InterPro"/>
</dbReference>
<evidence type="ECO:0000313" key="14">
    <source>
        <dbReference type="EMBL" id="AOW05463.1"/>
    </source>
</evidence>
<evidence type="ECO:0000256" key="8">
    <source>
        <dbReference type="ARBA" id="ARBA00023242"/>
    </source>
</evidence>